<dbReference type="GO" id="GO:0005886">
    <property type="term" value="C:plasma membrane"/>
    <property type="evidence" value="ECO:0007669"/>
    <property type="project" value="UniProtKB-SubCell"/>
</dbReference>
<dbReference type="EMBL" id="UGHP01000001">
    <property type="protein sequence ID" value="STQ78256.1"/>
    <property type="molecule type" value="Genomic_DNA"/>
</dbReference>
<keyword evidence="5 8" id="KW-0812">Transmembrane</keyword>
<dbReference type="AlphaFoldDB" id="A0A377PD41"/>
<keyword evidence="3" id="KW-0813">Transport</keyword>
<proteinExistence type="inferred from homology"/>
<evidence type="ECO:0000256" key="2">
    <source>
        <dbReference type="ARBA" id="ARBA00007755"/>
    </source>
</evidence>
<dbReference type="InterPro" id="IPR003706">
    <property type="entry name" value="CstA_N"/>
</dbReference>
<accession>A0A377PD41</accession>
<keyword evidence="6 8" id="KW-1133">Transmembrane helix</keyword>
<comment type="subcellular location">
    <subcellularLocation>
        <location evidence="1">Cell membrane</location>
        <topology evidence="1">Multi-pass membrane protein</topology>
    </subcellularLocation>
</comment>
<dbReference type="PANTHER" id="PTHR30252:SF3">
    <property type="entry name" value="PYRUVATE_PROTON SYMPORTER BTST"/>
    <property type="match status" value="1"/>
</dbReference>
<evidence type="ECO:0000256" key="1">
    <source>
        <dbReference type="ARBA" id="ARBA00004651"/>
    </source>
</evidence>
<reference evidence="10 11" key="1">
    <citation type="submission" date="2018-06" db="EMBL/GenBank/DDBJ databases">
        <authorList>
            <consortium name="Pathogen Informatics"/>
            <person name="Doyle S."/>
        </authorList>
    </citation>
    <scope>NUCLEOTIDE SEQUENCE [LARGE SCALE GENOMIC DNA]</scope>
    <source>
        <strain evidence="10 11">NCTC8105</strain>
    </source>
</reference>
<feature type="transmembrane region" description="Helical" evidence="8">
    <location>
        <begin position="75"/>
        <end position="93"/>
    </location>
</feature>
<dbReference type="GO" id="GO:0009267">
    <property type="term" value="P:cellular response to starvation"/>
    <property type="evidence" value="ECO:0007669"/>
    <property type="project" value="InterPro"/>
</dbReference>
<organism evidence="10 11">
    <name type="scientific">Hafnia alvei</name>
    <dbReference type="NCBI Taxonomy" id="569"/>
    <lineage>
        <taxon>Bacteria</taxon>
        <taxon>Pseudomonadati</taxon>
        <taxon>Pseudomonadota</taxon>
        <taxon>Gammaproteobacteria</taxon>
        <taxon>Enterobacterales</taxon>
        <taxon>Hafniaceae</taxon>
        <taxon>Hafnia</taxon>
    </lineage>
</organism>
<keyword evidence="7 8" id="KW-0472">Membrane</keyword>
<protein>
    <submittedName>
        <fullName evidence="10">Carbon starvation protein A</fullName>
    </submittedName>
</protein>
<evidence type="ECO:0000256" key="7">
    <source>
        <dbReference type="ARBA" id="ARBA00023136"/>
    </source>
</evidence>
<evidence type="ECO:0000256" key="5">
    <source>
        <dbReference type="ARBA" id="ARBA00022692"/>
    </source>
</evidence>
<evidence type="ECO:0000256" key="3">
    <source>
        <dbReference type="ARBA" id="ARBA00022448"/>
    </source>
</evidence>
<dbReference type="Proteomes" id="UP000254821">
    <property type="component" value="Unassembled WGS sequence"/>
</dbReference>
<dbReference type="InterPro" id="IPR051605">
    <property type="entry name" value="CstA"/>
</dbReference>
<feature type="transmembrane region" description="Helical" evidence="8">
    <location>
        <begin position="99"/>
        <end position="120"/>
    </location>
</feature>
<evidence type="ECO:0000256" key="6">
    <source>
        <dbReference type="ARBA" id="ARBA00022989"/>
    </source>
</evidence>
<dbReference type="PANTHER" id="PTHR30252">
    <property type="entry name" value="INNER MEMBRANE PEPTIDE TRANSPORTER"/>
    <property type="match status" value="1"/>
</dbReference>
<dbReference type="Pfam" id="PF02554">
    <property type="entry name" value="CstA"/>
    <property type="match status" value="1"/>
</dbReference>
<evidence type="ECO:0000259" key="9">
    <source>
        <dbReference type="Pfam" id="PF02554"/>
    </source>
</evidence>
<gene>
    <name evidence="10" type="primary">cstA_1</name>
    <name evidence="10" type="ORF">NCTC8105_00260</name>
</gene>
<evidence type="ECO:0000256" key="4">
    <source>
        <dbReference type="ARBA" id="ARBA00022475"/>
    </source>
</evidence>
<comment type="similarity">
    <text evidence="2">Belongs to the peptide transporter carbon starvation (CstA) (TC 2.A.114) family.</text>
</comment>
<name>A0A377PD41_HAFAL</name>
<evidence type="ECO:0000313" key="10">
    <source>
        <dbReference type="EMBL" id="STQ78256.1"/>
    </source>
</evidence>
<sequence>MLAPEKSSGDNNYATRNYIRYCYAVYPYDLLPFIRIFFVKKVLRADDNEVTPSHTFEDGKDYVPTKKWVNFGSHFAAIAAAGPLVGPVLAAQFGYLPGFLWLLIGCVVGGAVHDTVVLFASMKHQGKSLSEVAKSELGRLRAGVPV</sequence>
<feature type="domain" description="CstA N-terminal" evidence="9">
    <location>
        <begin position="37"/>
        <end position="140"/>
    </location>
</feature>
<evidence type="ECO:0000256" key="8">
    <source>
        <dbReference type="SAM" id="Phobius"/>
    </source>
</evidence>
<evidence type="ECO:0000313" key="11">
    <source>
        <dbReference type="Proteomes" id="UP000254821"/>
    </source>
</evidence>
<keyword evidence="4" id="KW-1003">Cell membrane</keyword>